<dbReference type="Proteomes" id="UP000704762">
    <property type="component" value="Unassembled WGS sequence"/>
</dbReference>
<dbReference type="SUPFAM" id="SSF55811">
    <property type="entry name" value="Nudix"/>
    <property type="match status" value="1"/>
</dbReference>
<dbReference type="InterPro" id="IPR020084">
    <property type="entry name" value="NUDIX_hydrolase_CS"/>
</dbReference>
<gene>
    <name evidence="11" type="ORF">JOE57_000422</name>
</gene>
<evidence type="ECO:0000256" key="6">
    <source>
        <dbReference type="ARBA" id="ARBA00022801"/>
    </source>
</evidence>
<dbReference type="Pfam" id="PF00293">
    <property type="entry name" value="NUDIX"/>
    <property type="match status" value="1"/>
</dbReference>
<accession>A0ABS2RET1</accession>
<comment type="catalytic activity">
    <reaction evidence="9">
        <text>a 5'-end NAD(+)-phospho-ribonucleoside in mRNA + H2O = a 5'-end phospho-adenosine-phospho-ribonucleoside in mRNA + beta-nicotinamide D-ribonucleotide + 2 H(+)</text>
        <dbReference type="Rhea" id="RHEA:60876"/>
        <dbReference type="Rhea" id="RHEA-COMP:15698"/>
        <dbReference type="Rhea" id="RHEA-COMP:15719"/>
        <dbReference type="ChEBI" id="CHEBI:14649"/>
        <dbReference type="ChEBI" id="CHEBI:15377"/>
        <dbReference type="ChEBI" id="CHEBI:15378"/>
        <dbReference type="ChEBI" id="CHEBI:144029"/>
        <dbReference type="ChEBI" id="CHEBI:144051"/>
    </reaction>
    <physiologicalReaction direction="left-to-right" evidence="9">
        <dbReference type="Rhea" id="RHEA:60877"/>
    </physiologicalReaction>
</comment>
<keyword evidence="6 11" id="KW-0378">Hydrolase</keyword>
<evidence type="ECO:0000256" key="3">
    <source>
        <dbReference type="ARBA" id="ARBA00009595"/>
    </source>
</evidence>
<evidence type="ECO:0000256" key="9">
    <source>
        <dbReference type="ARBA" id="ARBA00023679"/>
    </source>
</evidence>
<dbReference type="EC" id="3.6.1.22" evidence="4"/>
<dbReference type="GO" id="GO:0016787">
    <property type="term" value="F:hydrolase activity"/>
    <property type="evidence" value="ECO:0007669"/>
    <property type="project" value="UniProtKB-KW"/>
</dbReference>
<protein>
    <recommendedName>
        <fullName evidence="4">NAD(+) diphosphatase</fullName>
        <ecNumber evidence="4">3.6.1.22</ecNumber>
    </recommendedName>
</protein>
<evidence type="ECO:0000256" key="7">
    <source>
        <dbReference type="ARBA" id="ARBA00022842"/>
    </source>
</evidence>
<reference evidence="11 12" key="1">
    <citation type="submission" date="2021-01" db="EMBL/GenBank/DDBJ databases">
        <title>Sequencing the genomes of 1000 actinobacteria strains.</title>
        <authorList>
            <person name="Klenk H.-P."/>
        </authorList>
    </citation>
    <scope>NUCLEOTIDE SEQUENCE [LARGE SCALE GENOMIC DNA]</scope>
    <source>
        <strain evidence="11 12">DSM 18662</strain>
    </source>
</reference>
<dbReference type="EMBL" id="JAFBCF010000001">
    <property type="protein sequence ID" value="MBM7797501.1"/>
    <property type="molecule type" value="Genomic_DNA"/>
</dbReference>
<evidence type="ECO:0000256" key="4">
    <source>
        <dbReference type="ARBA" id="ARBA00012381"/>
    </source>
</evidence>
<keyword evidence="7" id="KW-0460">Magnesium</keyword>
<keyword evidence="5" id="KW-0479">Metal-binding</keyword>
<comment type="similarity">
    <text evidence="3">Belongs to the Nudix hydrolase family. NudC subfamily.</text>
</comment>
<evidence type="ECO:0000256" key="2">
    <source>
        <dbReference type="ARBA" id="ARBA00001947"/>
    </source>
</evidence>
<evidence type="ECO:0000256" key="8">
    <source>
        <dbReference type="ARBA" id="ARBA00023027"/>
    </source>
</evidence>
<dbReference type="Gene3D" id="3.90.79.10">
    <property type="entry name" value="Nucleoside Triphosphate Pyrophosphohydrolase"/>
    <property type="match status" value="1"/>
</dbReference>
<evidence type="ECO:0000313" key="11">
    <source>
        <dbReference type="EMBL" id="MBM7797501.1"/>
    </source>
</evidence>
<sequence length="288" mass="32302">MMNWVLPSELDRVDQHRSSTEWVGNLWRSEDARLLKIDKDARFTTNETGDQLRMTRPFVEFDSQRHILLGLLDGSPVFVVEALTEGPVHSLREVGHQLTDVERDIASAAAAITNWHRSEPRCGRCGNPSTVINGGFSRYCSADEVQFFPRTDPAVIVAVVDDWDRLLLAGQTNWPNRRVSVLAGFVEAGESMEQAIHREIAEEVDVALSEVRYFGSQPWPFPRSLMVGFAARAKTTEIAVDGHEIEFADWFTRDRVRAELASGELSLPGKASIASRLIDAWLEGQLDL</sequence>
<feature type="domain" description="Nudix hydrolase" evidence="10">
    <location>
        <begin position="149"/>
        <end position="279"/>
    </location>
</feature>
<proteinExistence type="inferred from homology"/>
<dbReference type="InterPro" id="IPR000086">
    <property type="entry name" value="NUDIX_hydrolase_dom"/>
</dbReference>
<keyword evidence="12" id="KW-1185">Reference proteome</keyword>
<comment type="caution">
    <text evidence="11">The sequence shown here is derived from an EMBL/GenBank/DDBJ whole genome shotgun (WGS) entry which is preliminary data.</text>
</comment>
<evidence type="ECO:0000256" key="1">
    <source>
        <dbReference type="ARBA" id="ARBA00001946"/>
    </source>
</evidence>
<dbReference type="InterPro" id="IPR049734">
    <property type="entry name" value="NudC-like_C"/>
</dbReference>
<dbReference type="PANTHER" id="PTHR42904">
    <property type="entry name" value="NUDIX HYDROLASE, NUDC SUBFAMILY"/>
    <property type="match status" value="1"/>
</dbReference>
<dbReference type="NCBIfam" id="NF001299">
    <property type="entry name" value="PRK00241.1"/>
    <property type="match status" value="1"/>
</dbReference>
<evidence type="ECO:0000256" key="5">
    <source>
        <dbReference type="ARBA" id="ARBA00022723"/>
    </source>
</evidence>
<dbReference type="InterPro" id="IPR015797">
    <property type="entry name" value="NUDIX_hydrolase-like_dom_sf"/>
</dbReference>
<organism evidence="11 12">
    <name type="scientific">Microlunatus panaciterrae</name>
    <dbReference type="NCBI Taxonomy" id="400768"/>
    <lineage>
        <taxon>Bacteria</taxon>
        <taxon>Bacillati</taxon>
        <taxon>Actinomycetota</taxon>
        <taxon>Actinomycetes</taxon>
        <taxon>Propionibacteriales</taxon>
        <taxon>Propionibacteriaceae</taxon>
        <taxon>Microlunatus</taxon>
    </lineage>
</organism>
<dbReference type="InterPro" id="IPR050241">
    <property type="entry name" value="NAD-cap_RNA_hydrolase_NudC"/>
</dbReference>
<dbReference type="CDD" id="cd03429">
    <property type="entry name" value="NUDIX_NADH_pyrophosphatase_Nudt13"/>
    <property type="match status" value="1"/>
</dbReference>
<comment type="cofactor">
    <cofactor evidence="1">
        <name>Mg(2+)</name>
        <dbReference type="ChEBI" id="CHEBI:18420"/>
    </cofactor>
</comment>
<evidence type="ECO:0000259" key="10">
    <source>
        <dbReference type="PROSITE" id="PS51462"/>
    </source>
</evidence>
<name>A0ABS2RET1_9ACTN</name>
<dbReference type="Gene3D" id="3.90.79.20">
    <property type="match status" value="1"/>
</dbReference>
<dbReference type="PROSITE" id="PS00893">
    <property type="entry name" value="NUDIX_BOX"/>
    <property type="match status" value="1"/>
</dbReference>
<comment type="cofactor">
    <cofactor evidence="2">
        <name>Zn(2+)</name>
        <dbReference type="ChEBI" id="CHEBI:29105"/>
    </cofactor>
</comment>
<evidence type="ECO:0000313" key="12">
    <source>
        <dbReference type="Proteomes" id="UP000704762"/>
    </source>
</evidence>
<dbReference type="PANTHER" id="PTHR42904:SF6">
    <property type="entry name" value="NAD-CAPPED RNA HYDROLASE NUDT12"/>
    <property type="match status" value="1"/>
</dbReference>
<dbReference type="PROSITE" id="PS51462">
    <property type="entry name" value="NUDIX"/>
    <property type="match status" value="1"/>
</dbReference>
<keyword evidence="8" id="KW-0520">NAD</keyword>